<accession>A0ABR3Y5Q8</accession>
<proteinExistence type="predicted"/>
<keyword evidence="1" id="KW-0175">Coiled coil</keyword>
<keyword evidence="4" id="KW-1185">Reference proteome</keyword>
<evidence type="ECO:0000313" key="4">
    <source>
        <dbReference type="Proteomes" id="UP001583177"/>
    </source>
</evidence>
<evidence type="ECO:0000256" key="2">
    <source>
        <dbReference type="SAM" id="MobiDB-lite"/>
    </source>
</evidence>
<dbReference type="Proteomes" id="UP001583177">
    <property type="component" value="Unassembled WGS sequence"/>
</dbReference>
<name>A0ABR3Y5Q8_9PEZI</name>
<evidence type="ECO:0000313" key="3">
    <source>
        <dbReference type="EMBL" id="KAL1883271.1"/>
    </source>
</evidence>
<dbReference type="EMBL" id="JAWRVE010000002">
    <property type="protein sequence ID" value="KAL1883271.1"/>
    <property type="molecule type" value="Genomic_DNA"/>
</dbReference>
<reference evidence="3 4" key="1">
    <citation type="journal article" date="2024" name="IMA Fungus">
        <title>IMA Genome - F19 : A genome assembly and annotation guide to empower mycologists, including annotated draft genome sequences of Ceratocystis pirilliformis, Diaporthe australafricana, Fusarium ophioides, Paecilomyces lecythidis, and Sporothrix stenoceras.</title>
        <authorList>
            <person name="Aylward J."/>
            <person name="Wilson A.M."/>
            <person name="Visagie C.M."/>
            <person name="Spraker J."/>
            <person name="Barnes I."/>
            <person name="Buitendag C."/>
            <person name="Ceriani C."/>
            <person name="Del Mar Angel L."/>
            <person name="du Plessis D."/>
            <person name="Fuchs T."/>
            <person name="Gasser K."/>
            <person name="Kramer D."/>
            <person name="Li W."/>
            <person name="Munsamy K."/>
            <person name="Piso A."/>
            <person name="Price J.L."/>
            <person name="Sonnekus B."/>
            <person name="Thomas C."/>
            <person name="van der Nest A."/>
            <person name="van Dijk A."/>
            <person name="van Heerden A."/>
            <person name="van Vuuren N."/>
            <person name="Yilmaz N."/>
            <person name="Duong T.A."/>
            <person name="van der Merwe N.A."/>
            <person name="Wingfield M.J."/>
            <person name="Wingfield B.D."/>
        </authorList>
    </citation>
    <scope>NUCLEOTIDE SEQUENCE [LARGE SCALE GENOMIC DNA]</scope>
    <source>
        <strain evidence="3 4">CMW 18300</strain>
    </source>
</reference>
<sequence>MSQSSSPKSNKSGSSTRSEISTLSDDSFRHSSNLSAAIDKVLDEEGIFSVRKQVSHDAKKLTPANTPAKNVKLAEGGSQKINDDYAAYKIEVNKIDPLKKAYRAKSDAAYKSTDPKLHEAAITAANDWSAQAVKAGKLRISFLQAHKEELKEHFTIKSTTDHIKQAQLNLKSASEATARVVKHEQAIANLAKKLAAESTPPRGK</sequence>
<comment type="caution">
    <text evidence="3">The sequence shown here is derived from an EMBL/GenBank/DDBJ whole genome shotgun (WGS) entry which is preliminary data.</text>
</comment>
<organism evidence="3 4">
    <name type="scientific">Diaporthe australafricana</name>
    <dbReference type="NCBI Taxonomy" id="127596"/>
    <lineage>
        <taxon>Eukaryota</taxon>
        <taxon>Fungi</taxon>
        <taxon>Dikarya</taxon>
        <taxon>Ascomycota</taxon>
        <taxon>Pezizomycotina</taxon>
        <taxon>Sordariomycetes</taxon>
        <taxon>Sordariomycetidae</taxon>
        <taxon>Diaporthales</taxon>
        <taxon>Diaporthaceae</taxon>
        <taxon>Diaporthe</taxon>
    </lineage>
</organism>
<feature type="compositionally biased region" description="Low complexity" evidence="2">
    <location>
        <begin position="1"/>
        <end position="18"/>
    </location>
</feature>
<evidence type="ECO:0000256" key="1">
    <source>
        <dbReference type="SAM" id="Coils"/>
    </source>
</evidence>
<protein>
    <submittedName>
        <fullName evidence="3">Uncharacterized protein</fullName>
    </submittedName>
</protein>
<gene>
    <name evidence="3" type="ORF">Daus18300_000329</name>
</gene>
<feature type="region of interest" description="Disordered" evidence="2">
    <location>
        <begin position="1"/>
        <end position="28"/>
    </location>
</feature>
<feature type="coiled-coil region" evidence="1">
    <location>
        <begin position="156"/>
        <end position="193"/>
    </location>
</feature>
<feature type="compositionally biased region" description="Polar residues" evidence="2">
    <location>
        <begin position="19"/>
        <end position="28"/>
    </location>
</feature>